<gene>
    <name evidence="6" type="ORF">ERX29_01510</name>
</gene>
<dbReference type="GO" id="GO:0016853">
    <property type="term" value="F:isomerase activity"/>
    <property type="evidence" value="ECO:0007669"/>
    <property type="project" value="UniProtKB-UniRule"/>
</dbReference>
<keyword evidence="2 4" id="KW-0413">Isomerase</keyword>
<dbReference type="InterPro" id="IPR018191">
    <property type="entry name" value="4-OT"/>
</dbReference>
<keyword evidence="7" id="KW-1185">Reference proteome</keyword>
<organism evidence="6 7">
    <name type="scientific">Macrococcus lamae</name>
    <dbReference type="NCBI Taxonomy" id="198484"/>
    <lineage>
        <taxon>Bacteria</taxon>
        <taxon>Bacillati</taxon>
        <taxon>Bacillota</taxon>
        <taxon>Bacilli</taxon>
        <taxon>Bacillales</taxon>
        <taxon>Staphylococcaceae</taxon>
        <taxon>Macrococcus</taxon>
    </lineage>
</organism>
<dbReference type="OrthoDB" id="9804765at2"/>
<evidence type="ECO:0000256" key="4">
    <source>
        <dbReference type="RuleBase" id="RU362032"/>
    </source>
</evidence>
<proteinExistence type="inferred from homology"/>
<dbReference type="EMBL" id="SCWB01000001">
    <property type="protein sequence ID" value="TDM13303.1"/>
    <property type="molecule type" value="Genomic_DNA"/>
</dbReference>
<dbReference type="RefSeq" id="WP_133442910.1">
    <property type="nucleotide sequence ID" value="NZ_SCWB01000001.1"/>
</dbReference>
<comment type="caution">
    <text evidence="6">The sequence shown here is derived from an EMBL/GenBank/DDBJ whole genome shotgun (WGS) entry which is preliminary data.</text>
</comment>
<evidence type="ECO:0000313" key="7">
    <source>
        <dbReference type="Proteomes" id="UP000294802"/>
    </source>
</evidence>
<evidence type="ECO:0000256" key="3">
    <source>
        <dbReference type="PIRSR" id="PIRSR618191-1"/>
    </source>
</evidence>
<dbReference type="Proteomes" id="UP000294802">
    <property type="component" value="Unassembled WGS sequence"/>
</dbReference>
<evidence type="ECO:0000256" key="2">
    <source>
        <dbReference type="ARBA" id="ARBA00023235"/>
    </source>
</evidence>
<feature type="active site" description="Proton acceptor; via imino nitrogen" evidence="3">
    <location>
        <position position="2"/>
    </location>
</feature>
<protein>
    <recommendedName>
        <fullName evidence="4">Tautomerase</fullName>
        <ecNumber evidence="4">5.3.2.-</ecNumber>
    </recommendedName>
</protein>
<feature type="domain" description="4-oxalocrotonate tautomerase-like" evidence="5">
    <location>
        <begin position="2"/>
        <end position="60"/>
    </location>
</feature>
<dbReference type="PANTHER" id="PTHR35530">
    <property type="entry name" value="TAUTOMERASE-RELATED"/>
    <property type="match status" value="1"/>
</dbReference>
<dbReference type="InterPro" id="IPR004370">
    <property type="entry name" value="4-OT-like_dom"/>
</dbReference>
<dbReference type="EC" id="5.3.2.-" evidence="4"/>
<dbReference type="NCBIfam" id="TIGR00013">
    <property type="entry name" value="taut"/>
    <property type="match status" value="1"/>
</dbReference>
<comment type="similarity">
    <text evidence="1 4">Belongs to the 4-oxalocrotonate tautomerase family.</text>
</comment>
<dbReference type="SUPFAM" id="SSF55331">
    <property type="entry name" value="Tautomerase/MIF"/>
    <property type="match status" value="1"/>
</dbReference>
<evidence type="ECO:0000256" key="1">
    <source>
        <dbReference type="ARBA" id="ARBA00006723"/>
    </source>
</evidence>
<dbReference type="InterPro" id="IPR014347">
    <property type="entry name" value="Tautomerase/MIF_sf"/>
</dbReference>
<dbReference type="Gene3D" id="3.30.429.10">
    <property type="entry name" value="Macrophage Migration Inhibitory Factor"/>
    <property type="match status" value="1"/>
</dbReference>
<accession>A0A4R6BYV0</accession>
<dbReference type="Pfam" id="PF01361">
    <property type="entry name" value="Tautomerase"/>
    <property type="match status" value="1"/>
</dbReference>
<dbReference type="NCBIfam" id="NF002571">
    <property type="entry name" value="PRK02220.1"/>
    <property type="match status" value="1"/>
</dbReference>
<dbReference type="AlphaFoldDB" id="A0A4R6BYV0"/>
<name>A0A4R6BYV0_9STAP</name>
<sequence length="62" mass="7022">MPFITIELLEGRSEEQIKAMVQEVTEVVSRTTTAPKENIHVFVEELKKDRYAVGGTLKSDTQ</sequence>
<evidence type="ECO:0000313" key="6">
    <source>
        <dbReference type="EMBL" id="TDM13303.1"/>
    </source>
</evidence>
<dbReference type="PANTHER" id="PTHR35530:SF1">
    <property type="entry name" value="2-HYDROXYMUCONATE TAUTOMERASE"/>
    <property type="match status" value="1"/>
</dbReference>
<evidence type="ECO:0000259" key="5">
    <source>
        <dbReference type="Pfam" id="PF01361"/>
    </source>
</evidence>
<reference evidence="6 7" key="1">
    <citation type="submission" date="2019-01" db="EMBL/GenBank/DDBJ databases">
        <title>Draft genome sequences of the type strains of six Macrococcus species.</title>
        <authorList>
            <person name="Mazhar S."/>
            <person name="Altermann E."/>
            <person name="Hill C."/>
            <person name="Mcauliffe O."/>
        </authorList>
    </citation>
    <scope>NUCLEOTIDE SEQUENCE [LARGE SCALE GENOMIC DNA]</scope>
    <source>
        <strain evidence="6 7">CCM4815</strain>
    </source>
</reference>